<proteinExistence type="predicted"/>
<evidence type="ECO:0000313" key="4">
    <source>
        <dbReference type="Proteomes" id="UP000241158"/>
    </source>
</evidence>
<protein>
    <submittedName>
        <fullName evidence="3">Uncharacterized protein</fullName>
    </submittedName>
</protein>
<feature type="compositionally biased region" description="Basic and acidic residues" evidence="1">
    <location>
        <begin position="26"/>
        <end position="40"/>
    </location>
</feature>
<dbReference type="AlphaFoldDB" id="A0A2P7ANU5"/>
<evidence type="ECO:0000256" key="2">
    <source>
        <dbReference type="SAM" id="Phobius"/>
    </source>
</evidence>
<keyword evidence="2" id="KW-0472">Membrane</keyword>
<comment type="caution">
    <text evidence="3">The sequence shown here is derived from an EMBL/GenBank/DDBJ whole genome shotgun (WGS) entry which is preliminary data.</text>
</comment>
<feature type="compositionally biased region" description="Low complexity" evidence="1">
    <location>
        <begin position="84"/>
        <end position="100"/>
    </location>
</feature>
<accession>A0A2P7ANU5</accession>
<gene>
    <name evidence="3" type="ORF">CU100_19735</name>
</gene>
<sequence>MPFIRNEIRCERFNLSQEECDMNQDNPKRQVRETASEARQGRRGAPVLWVLVIGLILAGIAWGAAEIFGEASDNSATMEKGGDQPQPAAPTNNAPGGTSQ</sequence>
<reference evidence="4" key="1">
    <citation type="submission" date="2017-11" db="EMBL/GenBank/DDBJ databases">
        <authorList>
            <person name="Kuznetsova I."/>
            <person name="Sazanova A."/>
            <person name="Chirak E."/>
            <person name="Safronova V."/>
            <person name="Willems A."/>
        </authorList>
    </citation>
    <scope>NUCLEOTIDE SEQUENCE [LARGE SCALE GENOMIC DNA]</scope>
    <source>
        <strain evidence="4">PEPV15</strain>
    </source>
</reference>
<feature type="region of interest" description="Disordered" evidence="1">
    <location>
        <begin position="74"/>
        <end position="100"/>
    </location>
</feature>
<name>A0A2P7ANU5_9HYPH</name>
<keyword evidence="2" id="KW-0812">Transmembrane</keyword>
<evidence type="ECO:0000313" key="3">
    <source>
        <dbReference type="EMBL" id="PSH55878.1"/>
    </source>
</evidence>
<dbReference type="Proteomes" id="UP000241158">
    <property type="component" value="Unassembled WGS sequence"/>
</dbReference>
<evidence type="ECO:0000256" key="1">
    <source>
        <dbReference type="SAM" id="MobiDB-lite"/>
    </source>
</evidence>
<feature type="transmembrane region" description="Helical" evidence="2">
    <location>
        <begin position="47"/>
        <end position="65"/>
    </location>
</feature>
<feature type="region of interest" description="Disordered" evidence="1">
    <location>
        <begin position="22"/>
        <end position="41"/>
    </location>
</feature>
<organism evidence="3 4">
    <name type="scientific">Phyllobacterium endophyticum</name>
    <dbReference type="NCBI Taxonomy" id="1149773"/>
    <lineage>
        <taxon>Bacteria</taxon>
        <taxon>Pseudomonadati</taxon>
        <taxon>Pseudomonadota</taxon>
        <taxon>Alphaproteobacteria</taxon>
        <taxon>Hyphomicrobiales</taxon>
        <taxon>Phyllobacteriaceae</taxon>
        <taxon>Phyllobacterium</taxon>
    </lineage>
</organism>
<keyword evidence="2" id="KW-1133">Transmembrane helix</keyword>
<keyword evidence="4" id="KW-1185">Reference proteome</keyword>
<dbReference type="EMBL" id="PGGN01000004">
    <property type="protein sequence ID" value="PSH55878.1"/>
    <property type="molecule type" value="Genomic_DNA"/>
</dbReference>